<feature type="transmembrane region" description="Helical" evidence="7">
    <location>
        <begin position="206"/>
        <end position="224"/>
    </location>
</feature>
<feature type="region of interest" description="Disordered" evidence="6">
    <location>
        <begin position="239"/>
        <end position="272"/>
    </location>
</feature>
<feature type="transmembrane region" description="Helical" evidence="7">
    <location>
        <begin position="174"/>
        <end position="194"/>
    </location>
</feature>
<evidence type="ECO:0000256" key="5">
    <source>
        <dbReference type="ARBA" id="ARBA00023136"/>
    </source>
</evidence>
<evidence type="ECO:0000313" key="8">
    <source>
        <dbReference type="EMBL" id="ABS68615.1"/>
    </source>
</evidence>
<comment type="similarity">
    <text evidence="2">Belongs to the TerC family.</text>
</comment>
<dbReference type="KEGG" id="xau:Xaut_3386"/>
<evidence type="ECO:0008006" key="10">
    <source>
        <dbReference type="Google" id="ProtNLM"/>
    </source>
</evidence>
<accession>A7IKS2</accession>
<keyword evidence="4 7" id="KW-1133">Transmembrane helix</keyword>
<reference evidence="8 9" key="1">
    <citation type="submission" date="2007-07" db="EMBL/GenBank/DDBJ databases">
        <title>Complete sequence of chromosome of Xanthobacter autotrophicus Py2.</title>
        <authorList>
            <consortium name="US DOE Joint Genome Institute"/>
            <person name="Copeland A."/>
            <person name="Lucas S."/>
            <person name="Lapidus A."/>
            <person name="Barry K."/>
            <person name="Glavina del Rio T."/>
            <person name="Hammon N."/>
            <person name="Israni S."/>
            <person name="Dalin E."/>
            <person name="Tice H."/>
            <person name="Pitluck S."/>
            <person name="Sims D."/>
            <person name="Brettin T."/>
            <person name="Bruce D."/>
            <person name="Detter J.C."/>
            <person name="Han C."/>
            <person name="Tapia R."/>
            <person name="Brainard J."/>
            <person name="Schmutz J."/>
            <person name="Larimer F."/>
            <person name="Land M."/>
            <person name="Hauser L."/>
            <person name="Kyrpides N."/>
            <person name="Kim E."/>
            <person name="Ensigns S.A."/>
            <person name="Richardson P."/>
        </authorList>
    </citation>
    <scope>NUCLEOTIDE SEQUENCE [LARGE SCALE GENOMIC DNA]</scope>
    <source>
        <strain evidence="9">ATCC BAA-1158 / Py2</strain>
    </source>
</reference>
<dbReference type="HOGENOM" id="CLU_801558_0_0_5"/>
<evidence type="ECO:0000256" key="6">
    <source>
        <dbReference type="SAM" id="MobiDB-lite"/>
    </source>
</evidence>
<protein>
    <recommendedName>
        <fullName evidence="10">Integral membrane protein TerC</fullName>
    </recommendedName>
</protein>
<dbReference type="InterPro" id="IPR022301">
    <property type="entry name" value="Integral_membrane_YjbE"/>
</dbReference>
<dbReference type="PANTHER" id="PTHR30238:SF4">
    <property type="entry name" value="SLL1022 PROTEIN"/>
    <property type="match status" value="1"/>
</dbReference>
<dbReference type="OrthoDB" id="9807970at2"/>
<dbReference type="EMBL" id="CP000781">
    <property type="protein sequence ID" value="ABS68615.1"/>
    <property type="molecule type" value="Genomic_DNA"/>
</dbReference>
<proteinExistence type="inferred from homology"/>
<comment type="subcellular location">
    <subcellularLocation>
        <location evidence="1">Membrane</location>
        <topology evidence="1">Multi-pass membrane protein</topology>
    </subcellularLocation>
</comment>
<evidence type="ECO:0000256" key="4">
    <source>
        <dbReference type="ARBA" id="ARBA00022989"/>
    </source>
</evidence>
<organism evidence="8 9">
    <name type="scientific">Xanthobacter autotrophicus (strain ATCC BAA-1158 / Py2)</name>
    <dbReference type="NCBI Taxonomy" id="78245"/>
    <lineage>
        <taxon>Bacteria</taxon>
        <taxon>Pseudomonadati</taxon>
        <taxon>Pseudomonadota</taxon>
        <taxon>Alphaproteobacteria</taxon>
        <taxon>Hyphomicrobiales</taxon>
        <taxon>Xanthobacteraceae</taxon>
        <taxon>Xanthobacter</taxon>
    </lineage>
</organism>
<name>A7IKS2_XANP2</name>
<evidence type="ECO:0000313" key="9">
    <source>
        <dbReference type="Proteomes" id="UP000002417"/>
    </source>
</evidence>
<dbReference type="STRING" id="78245.Xaut_3386"/>
<dbReference type="AlphaFoldDB" id="A7IKS2"/>
<dbReference type="Proteomes" id="UP000002417">
    <property type="component" value="Chromosome"/>
</dbReference>
<keyword evidence="5 7" id="KW-0472">Membrane</keyword>
<feature type="transmembrane region" description="Helical" evidence="7">
    <location>
        <begin position="12"/>
        <end position="34"/>
    </location>
</feature>
<evidence type="ECO:0000256" key="3">
    <source>
        <dbReference type="ARBA" id="ARBA00022692"/>
    </source>
</evidence>
<dbReference type="PANTHER" id="PTHR30238">
    <property type="entry name" value="MEMBRANE BOUND PREDICTED REDOX MODULATOR"/>
    <property type="match status" value="1"/>
</dbReference>
<dbReference type="InterPro" id="IPR005496">
    <property type="entry name" value="Integral_membrane_TerC"/>
</dbReference>
<feature type="transmembrane region" description="Helical" evidence="7">
    <location>
        <begin position="319"/>
        <end position="341"/>
    </location>
</feature>
<dbReference type="Pfam" id="PF03741">
    <property type="entry name" value="TerC"/>
    <property type="match status" value="1"/>
</dbReference>
<dbReference type="eggNOG" id="COG0861">
    <property type="taxonomic scope" value="Bacteria"/>
</dbReference>
<sequence length="346" mass="35890">MDLGADLSWFGISLKIFFIDLLLSGDNAIVIVLACRSLPAQQVPKAVALGAAGAIFFRLVIAAVAGILLTIPLLKIIGGALLFVIAINLLAGEHLRRREGEPSPGLDPAISNDSGFMGAVFVILIVDAIMSLDNVVALAAVSEGNLLYLIGGLLFSVPLIFFGSFVVTEAMKHFPAIILVGTAFLGWVAGEMIVSDPLWSGWIARHAEALSVLVPLASVVFVLVEGRITAQARFREASTAVASGGPPRRAEARPRAPARPAPRNVEAPTPRALEPRALDVDASAPVLLAASLPASPGVLLAAKDDQGAVAPTESKGDRLVLVGLILLFCVIAVVMATVVAAGSRLG</sequence>
<dbReference type="GO" id="GO:0016020">
    <property type="term" value="C:membrane"/>
    <property type="evidence" value="ECO:0007669"/>
    <property type="project" value="UniProtKB-SubCell"/>
</dbReference>
<feature type="transmembrane region" description="Helical" evidence="7">
    <location>
        <begin position="76"/>
        <end position="95"/>
    </location>
</feature>
<keyword evidence="9" id="KW-1185">Reference proteome</keyword>
<dbReference type="PhylomeDB" id="A7IKS2"/>
<feature type="transmembrane region" description="Helical" evidence="7">
    <location>
        <begin position="46"/>
        <end position="70"/>
    </location>
</feature>
<evidence type="ECO:0000256" key="2">
    <source>
        <dbReference type="ARBA" id="ARBA00007511"/>
    </source>
</evidence>
<dbReference type="NCBIfam" id="TIGR03717">
    <property type="entry name" value="R_switched_YjbE"/>
    <property type="match status" value="1"/>
</dbReference>
<feature type="transmembrane region" description="Helical" evidence="7">
    <location>
        <begin position="146"/>
        <end position="167"/>
    </location>
</feature>
<evidence type="ECO:0000256" key="7">
    <source>
        <dbReference type="SAM" id="Phobius"/>
    </source>
</evidence>
<keyword evidence="3 7" id="KW-0812">Transmembrane</keyword>
<gene>
    <name evidence="8" type="ordered locus">Xaut_3386</name>
</gene>
<feature type="transmembrane region" description="Helical" evidence="7">
    <location>
        <begin position="116"/>
        <end position="140"/>
    </location>
</feature>
<evidence type="ECO:0000256" key="1">
    <source>
        <dbReference type="ARBA" id="ARBA00004141"/>
    </source>
</evidence>